<organism evidence="1 2">
    <name type="scientific">Paraburkholderia hiiakae</name>
    <dbReference type="NCBI Taxonomy" id="1081782"/>
    <lineage>
        <taxon>Bacteria</taxon>
        <taxon>Pseudomonadati</taxon>
        <taxon>Pseudomonadota</taxon>
        <taxon>Betaproteobacteria</taxon>
        <taxon>Burkholderiales</taxon>
        <taxon>Burkholderiaceae</taxon>
        <taxon>Paraburkholderia</taxon>
    </lineage>
</organism>
<dbReference type="Gene3D" id="2.160.20.10">
    <property type="entry name" value="Single-stranded right-handed beta-helix, Pectin lyase-like"/>
    <property type="match status" value="1"/>
</dbReference>
<name>A0ABM8NTM2_9BURK</name>
<dbReference type="Pfam" id="PF20129">
    <property type="entry name" value="DUF6519"/>
    <property type="match status" value="2"/>
</dbReference>
<dbReference type="RefSeq" id="WP_201697597.1">
    <property type="nucleotide sequence ID" value="NZ_CAJHCQ010000010.1"/>
</dbReference>
<comment type="caution">
    <text evidence="1">The sequence shown here is derived from an EMBL/GenBank/DDBJ whole genome shotgun (WGS) entry which is preliminary data.</text>
</comment>
<sequence>MSGDYSRCEFDSSCDFQGVLLQQGRPLTDADWNELVTESFRLAQASMLDTFGGAALVPLSTPNAFQLAFDATNALTIGVGRIYVDGLLAQNHGLAPYAWDPKLAENVGTLPTPYLQQPYLPNALALPASGTSLAYLDVWRREVTQYEAPKILEPALGGVDTTTRTQLVWQVKLLSLGDNAGALTCSSPDGDIPGWSTLIAPTAGRLSTQTATYGSTDPCIIPPVGGYTGLENQLYRIEIHHPGAPGTATFKWSRDNASIEARVLNVVNGTSFTVDSVGRDAVLGLQGGDWIELIDNAHELNGLPGLMLQIATNGVDSATLTITVTSPIDATQFPVGTPDPTLCTRVRRWNQQGQVLRTDTSPPSNYVNADTNGGVITVPATNTVAIALESGIVALFDIAAAGGIFHTGDYWVFAARTGDASIEQLVEAPPRGIHHHYARLGFVSPPPTAPTDCRQFWPPQGGASESCACTVCVSPQSHAQGTLTIASAVQQVIKMGGGAVCLEAGQYTLAQPVMISGAKALTLRGQRTATQLMASAGMGFIITGSTDVTLADFALQGVTPAPNADGNYVSDPAFGTAALAIDASQQITLRGLNISEQPSGGVAPAANDTFAAVACSNLLDALHFDTNIVTTPVGLFSATIPAPAAADGAAAGGKPGVAQYLQAGPGAAVLGEINVVGNRFACAQLAIMLQPQDGTEGNAAVIPRVTIVDNAIIGCATRAIALGQTNPKSVAVIRIERNVFEQCGLALWAAAWPNADLTMSNNTVTASGNALTPVGKAQIADVGGEVRCVSVSQIASFCFADNRLDTIAQTPVETTIPISAVYVEQTPVMRLSRNQMIDVGPTKLGNVRMSAVGISGPFETLDLDGNLIRTTNWTVQTGVKLNGWSVILIDGSEALPATPITAPVGTTSFAGTVNVHSNRVEAAPGSIVAMIGGVTTCHYTNNASQTRQANTRGVESALGEVTVMSTYAVLGNNTVIAALRYAAIIGLKSPTVIGTVLGNVFTGLVQMNGGALPTAWSGLNQP</sequence>
<reference evidence="1 2" key="1">
    <citation type="submission" date="2020-10" db="EMBL/GenBank/DDBJ databases">
        <authorList>
            <person name="Peeters C."/>
        </authorList>
    </citation>
    <scope>NUCLEOTIDE SEQUENCE [LARGE SCALE GENOMIC DNA]</scope>
    <source>
        <strain evidence="1 2">LMG 27952</strain>
    </source>
</reference>
<evidence type="ECO:0008006" key="3">
    <source>
        <dbReference type="Google" id="ProtNLM"/>
    </source>
</evidence>
<protein>
    <recommendedName>
        <fullName evidence="3">Right handed beta helix region</fullName>
    </recommendedName>
</protein>
<dbReference type="InterPro" id="IPR012334">
    <property type="entry name" value="Pectin_lyas_fold"/>
</dbReference>
<proteinExistence type="predicted"/>
<dbReference type="InterPro" id="IPR045392">
    <property type="entry name" value="DUF6519"/>
</dbReference>
<evidence type="ECO:0000313" key="2">
    <source>
        <dbReference type="Proteomes" id="UP000656319"/>
    </source>
</evidence>
<dbReference type="EMBL" id="CAJHCQ010000010">
    <property type="protein sequence ID" value="CAD6542955.1"/>
    <property type="molecule type" value="Genomic_DNA"/>
</dbReference>
<dbReference type="Proteomes" id="UP000656319">
    <property type="component" value="Unassembled WGS sequence"/>
</dbReference>
<accession>A0ABM8NTM2</accession>
<evidence type="ECO:0000313" key="1">
    <source>
        <dbReference type="EMBL" id="CAD6542955.1"/>
    </source>
</evidence>
<dbReference type="SUPFAM" id="SSF51126">
    <property type="entry name" value="Pectin lyase-like"/>
    <property type="match status" value="1"/>
</dbReference>
<gene>
    <name evidence="1" type="ORF">LMG27952_03962</name>
</gene>
<keyword evidence="2" id="KW-1185">Reference proteome</keyword>
<dbReference type="InterPro" id="IPR011050">
    <property type="entry name" value="Pectin_lyase_fold/virulence"/>
</dbReference>